<dbReference type="Proteomes" id="UP000192721">
    <property type="component" value="Unassembled WGS sequence"/>
</dbReference>
<evidence type="ECO:0000313" key="1">
    <source>
        <dbReference type="EMBL" id="OQS44035.1"/>
    </source>
</evidence>
<dbReference type="RefSeq" id="WP_081554213.1">
    <property type="nucleotide sequence ID" value="NZ_MUKV01000001.1"/>
</dbReference>
<organism evidence="1 2">
    <name type="scientific">Chromobacterium haemolyticum</name>
    <dbReference type="NCBI Taxonomy" id="394935"/>
    <lineage>
        <taxon>Bacteria</taxon>
        <taxon>Pseudomonadati</taxon>
        <taxon>Pseudomonadota</taxon>
        <taxon>Betaproteobacteria</taxon>
        <taxon>Neisseriales</taxon>
        <taxon>Chromobacteriaceae</taxon>
        <taxon>Chromobacterium</taxon>
    </lineage>
</organism>
<reference evidence="1 2" key="1">
    <citation type="submission" date="2017-02" db="EMBL/GenBank/DDBJ databases">
        <title>Chromobacterium haemolyticum H5244.</title>
        <authorList>
            <person name="Gulvik C.A."/>
        </authorList>
    </citation>
    <scope>NUCLEOTIDE SEQUENCE [LARGE SCALE GENOMIC DNA]</scope>
    <source>
        <strain evidence="1 2">H5244</strain>
    </source>
</reference>
<gene>
    <name evidence="1" type="ORF">B0T45_00050</name>
</gene>
<sequence length="202" mass="22137">MITRPGLEATLKASLIDSVGVFKPEDYQRHVDTALADYSRRKPLQCLGELTLSVGGAVYDCPAALLTLQGLDWGRDAKAGLNPWDDRWPGRLPELRLMDGEDGRKLYLSPAPSARQLALLGGRAVYRYGVAHQLSDSASTVPSVDAALLLVRAQAEAMRELAMRNSSRPVQLKDGLTSTPKNGTPSYLYTVLIEEFERRVAL</sequence>
<dbReference type="EMBL" id="MUKV01000001">
    <property type="protein sequence ID" value="OQS44035.1"/>
    <property type="molecule type" value="Genomic_DNA"/>
</dbReference>
<proteinExistence type="predicted"/>
<name>A0A1W0DAI5_9NEIS</name>
<protein>
    <submittedName>
        <fullName evidence="1">Uncharacterized protein</fullName>
    </submittedName>
</protein>
<accession>A0A1W0DAI5</accession>
<evidence type="ECO:0000313" key="2">
    <source>
        <dbReference type="Proteomes" id="UP000192721"/>
    </source>
</evidence>
<comment type="caution">
    <text evidence="1">The sequence shown here is derived from an EMBL/GenBank/DDBJ whole genome shotgun (WGS) entry which is preliminary data.</text>
</comment>
<dbReference type="AlphaFoldDB" id="A0A1W0DAI5"/>